<evidence type="ECO:0000256" key="10">
    <source>
        <dbReference type="ARBA" id="ARBA00023204"/>
    </source>
</evidence>
<keyword evidence="5" id="KW-0227">DNA damage</keyword>
<evidence type="ECO:0000256" key="8">
    <source>
        <dbReference type="ARBA" id="ARBA00023163"/>
    </source>
</evidence>
<dbReference type="FunFam" id="3.30.420.40:FF:000121">
    <property type="entry name" value="Actin-related protein 8"/>
    <property type="match status" value="1"/>
</dbReference>
<dbReference type="OrthoDB" id="5572108at2759"/>
<evidence type="ECO:0000256" key="2">
    <source>
        <dbReference type="ARBA" id="ARBA00007720"/>
    </source>
</evidence>
<dbReference type="FunFam" id="3.30.420.40:FF:000100">
    <property type="entry name" value="Actin-related protein 8"/>
    <property type="match status" value="1"/>
</dbReference>
<organism evidence="13">
    <name type="scientific">Hydractinia symbiolongicarpus</name>
    <name type="common">Hermit crab hydroid</name>
    <dbReference type="NCBI Taxonomy" id="13093"/>
    <lineage>
        <taxon>Eukaryota</taxon>
        <taxon>Metazoa</taxon>
        <taxon>Cnidaria</taxon>
        <taxon>Hydrozoa</taxon>
        <taxon>Hydroidolina</taxon>
        <taxon>Anthoathecata</taxon>
        <taxon>Filifera</taxon>
        <taxon>Hydractiniidae</taxon>
        <taxon>Hydractinia</taxon>
    </lineage>
</organism>
<evidence type="ECO:0000256" key="1">
    <source>
        <dbReference type="ARBA" id="ARBA00004123"/>
    </source>
</evidence>
<sequence>MPRPVKPDRPVIAEPVVEPIQGTTIVVIHAGSSVLRIGRTTDHYPHSIPHVIARKITSNDLFSKYSGKNLFIRKGGQHAESDDKKAHGLRSAKTLIQAMRISGGHRKPRTTPAEVASYNSQVRPAAVDNDGSVSWTDVSAMPNFFIGEQVLSLPSSAPYSIRWPMAHGQLNIHSSVGGSVTSIAADLQTLWGSAIETYLEIPVKDLNYYRAVLLIPDIFERAHVKVLVDVLLNRLKFSCVIVGQESVCGAFGSGLPSACVVDVGAEKTSICCVEDGISLPSTRVTLNYGGNDITRCFYWLLKMANFPYRSIDTEDQFDAQLLQELKETFCHLSMEIPSGHVHEFQVVRPNENILVYKLRLGDEPLLAPTSMFVPDLFGIVDEPLIKTFPEILECDPEDLMDHRYLLEKRDVDTKKAKGENENESQEFISLSHTAPIEHAKLKALRLDGMPLDEAIMYSIEQCSNQETKRKMYGTVLLIGGGMNFKGTDEFLLKRLQSQLSPHYHFMKEQMEVITRPKENDPRTAGWKGGTVLSILDSSQELWISRKEWNQYGVRILRERCAFQWSTNMDKQ</sequence>
<evidence type="ECO:0000256" key="6">
    <source>
        <dbReference type="ARBA" id="ARBA00022840"/>
    </source>
</evidence>
<dbReference type="SUPFAM" id="SSF53067">
    <property type="entry name" value="Actin-like ATPase domain"/>
    <property type="match status" value="2"/>
</dbReference>
<protein>
    <recommendedName>
        <fullName evidence="3">Actin-related protein 8</fullName>
    </recommendedName>
</protein>
<dbReference type="GO" id="GO:0005524">
    <property type="term" value="F:ATP binding"/>
    <property type="evidence" value="ECO:0007669"/>
    <property type="project" value="UniProtKB-KW"/>
</dbReference>
<evidence type="ECO:0000256" key="9">
    <source>
        <dbReference type="ARBA" id="ARBA00023172"/>
    </source>
</evidence>
<dbReference type="Gene3D" id="3.30.420.40">
    <property type="match status" value="3"/>
</dbReference>
<comment type="subcellular location">
    <subcellularLocation>
        <location evidence="1">Nucleus</location>
    </subcellularLocation>
</comment>
<comment type="function">
    <text evidence="12">Plays an important role in the functional organization of mitotic chromosomes. Exhibits low basal ATPase activity, and unable to polymerize.</text>
</comment>
<keyword evidence="7" id="KW-0805">Transcription regulation</keyword>
<dbReference type="GO" id="GO:0006281">
    <property type="term" value="P:DNA repair"/>
    <property type="evidence" value="ECO:0007669"/>
    <property type="project" value="UniProtKB-KW"/>
</dbReference>
<evidence type="ECO:0000313" key="13">
    <source>
        <dbReference type="EMBL" id="ABY62781.1"/>
    </source>
</evidence>
<reference evidence="13" key="1">
    <citation type="journal article" date="2009" name="Curr. Biol.">
        <title>A hypervariable invertebrate allodeterminant.</title>
        <authorList>
            <person name="Nicotra M.L."/>
            <person name="Powell A.E."/>
            <person name="Rosengarten R.D."/>
            <person name="Moreno M."/>
            <person name="Grimwood J."/>
            <person name="Lakkis F.G."/>
            <person name="Dellaporta S.L."/>
            <person name="Buss L.W."/>
        </authorList>
    </citation>
    <scope>NUCLEOTIDE SEQUENCE</scope>
</reference>
<dbReference type="Pfam" id="PF00022">
    <property type="entry name" value="Actin"/>
    <property type="match status" value="2"/>
</dbReference>
<keyword evidence="6" id="KW-0067">ATP-binding</keyword>
<evidence type="ECO:0000256" key="11">
    <source>
        <dbReference type="ARBA" id="ARBA00023242"/>
    </source>
</evidence>
<evidence type="ECO:0000256" key="5">
    <source>
        <dbReference type="ARBA" id="ARBA00022763"/>
    </source>
</evidence>
<dbReference type="PANTHER" id="PTHR11937">
    <property type="entry name" value="ACTIN"/>
    <property type="match status" value="1"/>
</dbReference>
<evidence type="ECO:0000256" key="4">
    <source>
        <dbReference type="ARBA" id="ARBA00022741"/>
    </source>
</evidence>
<evidence type="ECO:0000256" key="12">
    <source>
        <dbReference type="ARBA" id="ARBA00025560"/>
    </source>
</evidence>
<keyword evidence="10" id="KW-0234">DNA repair</keyword>
<keyword evidence="8" id="KW-0804">Transcription</keyword>
<name>C0ILU0_HYDSY</name>
<evidence type="ECO:0000256" key="3">
    <source>
        <dbReference type="ARBA" id="ARBA00021608"/>
    </source>
</evidence>
<keyword evidence="11" id="KW-0539">Nucleus</keyword>
<dbReference type="GO" id="GO:0005634">
    <property type="term" value="C:nucleus"/>
    <property type="evidence" value="ECO:0007669"/>
    <property type="project" value="UniProtKB-SubCell"/>
</dbReference>
<keyword evidence="9" id="KW-0233">DNA recombination</keyword>
<dbReference type="Gene3D" id="3.90.640.10">
    <property type="entry name" value="Actin, Chain A, domain 4"/>
    <property type="match status" value="1"/>
</dbReference>
<keyword evidence="4" id="KW-0547">Nucleotide-binding</keyword>
<dbReference type="SMART" id="SM00268">
    <property type="entry name" value="ACTIN"/>
    <property type="match status" value="1"/>
</dbReference>
<evidence type="ECO:0000256" key="7">
    <source>
        <dbReference type="ARBA" id="ARBA00023015"/>
    </source>
</evidence>
<dbReference type="CDD" id="cd10206">
    <property type="entry name" value="ASKHA_NBD_Arp8-like"/>
    <property type="match status" value="1"/>
</dbReference>
<dbReference type="InterPro" id="IPR004000">
    <property type="entry name" value="Actin"/>
</dbReference>
<accession>C0ILU0</accession>
<dbReference type="GO" id="GO:0006310">
    <property type="term" value="P:DNA recombination"/>
    <property type="evidence" value="ECO:0007669"/>
    <property type="project" value="UniProtKB-KW"/>
</dbReference>
<dbReference type="InterPro" id="IPR043129">
    <property type="entry name" value="ATPase_NBD"/>
</dbReference>
<dbReference type="EMBL" id="EU219736">
    <property type="protein sequence ID" value="ABY62781.1"/>
    <property type="molecule type" value="Genomic_DNA"/>
</dbReference>
<proteinExistence type="inferred from homology"/>
<dbReference type="AlphaFoldDB" id="C0ILU0"/>
<comment type="similarity">
    <text evidence="2">Belongs to the actin family. ARP8 subfamily.</text>
</comment>